<organism evidence="2 3">
    <name type="scientific">Cupriavidus basilensis</name>
    <dbReference type="NCBI Taxonomy" id="68895"/>
    <lineage>
        <taxon>Bacteria</taxon>
        <taxon>Pseudomonadati</taxon>
        <taxon>Pseudomonadota</taxon>
        <taxon>Betaproteobacteria</taxon>
        <taxon>Burkholderiales</taxon>
        <taxon>Burkholderiaceae</taxon>
        <taxon>Cupriavidus</taxon>
    </lineage>
</organism>
<dbReference type="Gene3D" id="3.30.70.1430">
    <property type="entry name" value="Multidrug efflux transporter AcrB pore domain"/>
    <property type="match status" value="2"/>
</dbReference>
<gene>
    <name evidence="2" type="ORF">P3W85_23365</name>
</gene>
<keyword evidence="3" id="KW-1185">Reference proteome</keyword>
<dbReference type="Pfam" id="PF00873">
    <property type="entry name" value="ACR_tran"/>
    <property type="match status" value="1"/>
</dbReference>
<dbReference type="Gene3D" id="1.20.1640.10">
    <property type="entry name" value="Multidrug efflux transporter AcrB transmembrane domain"/>
    <property type="match status" value="2"/>
</dbReference>
<reference evidence="2 3" key="1">
    <citation type="submission" date="2023-03" db="EMBL/GenBank/DDBJ databases">
        <title>Draft assemblies of triclosan tolerant bacteria isolated from returned activated sludge.</title>
        <authorList>
            <person name="Van Hamelsveld S."/>
        </authorList>
    </citation>
    <scope>NUCLEOTIDE SEQUENCE [LARGE SCALE GENOMIC DNA]</scope>
    <source>
        <strain evidence="2 3">GW210010_S58</strain>
    </source>
</reference>
<dbReference type="InterPro" id="IPR001036">
    <property type="entry name" value="Acrflvin-R"/>
</dbReference>
<feature type="transmembrane region" description="Helical" evidence="1">
    <location>
        <begin position="910"/>
        <end position="935"/>
    </location>
</feature>
<evidence type="ECO:0000313" key="2">
    <source>
        <dbReference type="EMBL" id="MDF3835867.1"/>
    </source>
</evidence>
<feature type="transmembrane region" description="Helical" evidence="1">
    <location>
        <begin position="348"/>
        <end position="367"/>
    </location>
</feature>
<dbReference type="Gene3D" id="3.30.2090.10">
    <property type="entry name" value="Multidrug efflux transporter AcrB TolC docking domain, DN and DC subdomains"/>
    <property type="match status" value="2"/>
</dbReference>
<dbReference type="PANTHER" id="PTHR32063:SF77">
    <property type="entry name" value="ACR FAMILY TRANSPORT PROTEIN"/>
    <property type="match status" value="1"/>
</dbReference>
<feature type="transmembrane region" description="Helical" evidence="1">
    <location>
        <begin position="374"/>
        <end position="394"/>
    </location>
</feature>
<keyword evidence="1" id="KW-0472">Membrane</keyword>
<dbReference type="EMBL" id="JARJLM010000392">
    <property type="protein sequence ID" value="MDF3835867.1"/>
    <property type="molecule type" value="Genomic_DNA"/>
</dbReference>
<dbReference type="PRINTS" id="PR00702">
    <property type="entry name" value="ACRIFLAVINRP"/>
</dbReference>
<feature type="transmembrane region" description="Helical" evidence="1">
    <location>
        <begin position="854"/>
        <end position="877"/>
    </location>
</feature>
<keyword evidence="1" id="KW-1133">Transmembrane helix</keyword>
<dbReference type="SUPFAM" id="SSF82866">
    <property type="entry name" value="Multidrug efflux transporter AcrB transmembrane domain"/>
    <property type="match status" value="2"/>
</dbReference>
<feature type="transmembrane region" description="Helical" evidence="1">
    <location>
        <begin position="985"/>
        <end position="1013"/>
    </location>
</feature>
<feature type="transmembrane region" description="Helical" evidence="1">
    <location>
        <begin position="400"/>
        <end position="419"/>
    </location>
</feature>
<dbReference type="SUPFAM" id="SSF82693">
    <property type="entry name" value="Multidrug efflux transporter AcrB pore domain, PN1, PN2, PC1 and PC2 subdomains"/>
    <property type="match status" value="3"/>
</dbReference>
<dbReference type="PANTHER" id="PTHR32063">
    <property type="match status" value="1"/>
</dbReference>
<evidence type="ECO:0000256" key="1">
    <source>
        <dbReference type="SAM" id="Phobius"/>
    </source>
</evidence>
<dbReference type="Proteomes" id="UP001216674">
    <property type="component" value="Unassembled WGS sequence"/>
</dbReference>
<protein>
    <submittedName>
        <fullName evidence="2">Efflux RND transporter permease subunit</fullName>
    </submittedName>
</protein>
<dbReference type="Gene3D" id="3.30.70.1320">
    <property type="entry name" value="Multidrug efflux transporter AcrB pore domain like"/>
    <property type="match status" value="1"/>
</dbReference>
<dbReference type="Gene3D" id="3.30.70.1440">
    <property type="entry name" value="Multidrug efflux transporter AcrB pore domain"/>
    <property type="match status" value="1"/>
</dbReference>
<feature type="transmembrane region" description="Helical" evidence="1">
    <location>
        <begin position="956"/>
        <end position="979"/>
    </location>
</feature>
<feature type="transmembrane region" description="Helical" evidence="1">
    <location>
        <begin position="884"/>
        <end position="904"/>
    </location>
</feature>
<dbReference type="RefSeq" id="WP_276266524.1">
    <property type="nucleotide sequence ID" value="NZ_JARJLM010000392.1"/>
</dbReference>
<dbReference type="SUPFAM" id="SSF82714">
    <property type="entry name" value="Multidrug efflux transporter AcrB TolC docking domain, DN and DC subdomains"/>
    <property type="match status" value="2"/>
</dbReference>
<feature type="transmembrane region" description="Helical" evidence="1">
    <location>
        <begin position="440"/>
        <end position="461"/>
    </location>
</feature>
<feature type="transmembrane region" description="Helical" evidence="1">
    <location>
        <begin position="31"/>
        <end position="50"/>
    </location>
</feature>
<sequence length="1038" mass="111481">METIDDGSYSECRGMKQGLSAWAIRRPIPTLVLFCVLTLAGIAAFLRLPVNANPSVTFPLVSVMIMQTGAAPTEIESSITRRIEDGLAGLPGVRHVQSTIRAAISETSVEFQLGVDPDRAVNDVRAAIGQIRGALPQTILEPVIQRVDIEGGAMLSYVLTSASRTPLDLSWYIDNTVSRELLATPGVQRVTRFGGAERELRIEVDPAMLAQHGLIIEELNSQLRSTHTESPGGYVDEASQRQVIRVPARQASLEALRVMPIALSGGKWLPLGELAHIRDGASDAQGFAHFNGASTVGFSLWRSKGASDTQVAERVAQRLATLQASHPDISIREVSSTVDYTRASFSTAMQTLIEGALLTVLVVFLFLRDWRATLISAVALPLSILPVFLAMLWLDFTLNSITMLALPLVIGILVDDAIVEIENIDRHIHMGERPYRAALHAADAIALAVLATTLTIVAVFAPVSFIDGVVGQYFRQFGLTAAIAVLASLLVARLLTPLMAAYFLRPAPHGKVPVPAGDPPQGRLMGAYLRLLAWALRHRGLTLALVCLPFVLSVVLVQRLPNGFLPVSDNSLSLLRVELPAGNAPGEAESVARRVAAVLSAHEDVTHVLTTAASLNEATFTIALKPSKERRLTRKAFELDVQPALAALPDLHFQFLADGGGREVSVMLGSHDPVALSQAARRLADEMRALPQLVNVQSSLAPPRPELLVRPRLADAARLGVNTDAIGNALRIATTGEIDAQSARYFLADRQLPMRVRLSDSARSDLDALRALRLPTLSGDSTVPLAAVADIQYAEGESRIERYNRQRRITVDANLSSGSLGQALDAILALPTFSELPAGVQRIDYGESEYMEEMFGSFAVAMSAGILAMFAILVLLFRDFLQPLTILCTLPLSLIGAIPALWLIGASLDLPAIIGMLMLMGIVTKNAILLVDFTINGMKEGLTRHGALMTAGAARARPIVMTTVAMVAGMIPAAIGFGADSGFRIPMAVTVIGGLATSTLLSLICVPVGFAYLDDLRRWLGPRLARLTTVSEEDLTQD</sequence>
<dbReference type="InterPro" id="IPR027463">
    <property type="entry name" value="AcrB_DN_DC_subdom"/>
</dbReference>
<name>A0ABT6ATA8_9BURK</name>
<feature type="transmembrane region" description="Helical" evidence="1">
    <location>
        <begin position="473"/>
        <end position="495"/>
    </location>
</feature>
<feature type="transmembrane region" description="Helical" evidence="1">
    <location>
        <begin position="540"/>
        <end position="560"/>
    </location>
</feature>
<accession>A0ABT6ATA8</accession>
<keyword evidence="1" id="KW-0812">Transmembrane</keyword>
<proteinExistence type="predicted"/>
<evidence type="ECO:0000313" key="3">
    <source>
        <dbReference type="Proteomes" id="UP001216674"/>
    </source>
</evidence>
<comment type="caution">
    <text evidence="2">The sequence shown here is derived from an EMBL/GenBank/DDBJ whole genome shotgun (WGS) entry which is preliminary data.</text>
</comment>